<sequence length="57" mass="6313">MSSNVTSLTARTTHQTTAVLAYFSMVLFAFSNSSDYSCCDTLHHPVAMRLILCFSSF</sequence>
<dbReference type="EMBL" id="GGEC01076635">
    <property type="protein sequence ID" value="MBX57119.1"/>
    <property type="molecule type" value="Transcribed_RNA"/>
</dbReference>
<accession>A0A2P2PR55</accession>
<protein>
    <submittedName>
        <fullName evidence="1">Uncharacterized protein</fullName>
    </submittedName>
</protein>
<organism evidence="1">
    <name type="scientific">Rhizophora mucronata</name>
    <name type="common">Asiatic mangrove</name>
    <dbReference type="NCBI Taxonomy" id="61149"/>
    <lineage>
        <taxon>Eukaryota</taxon>
        <taxon>Viridiplantae</taxon>
        <taxon>Streptophyta</taxon>
        <taxon>Embryophyta</taxon>
        <taxon>Tracheophyta</taxon>
        <taxon>Spermatophyta</taxon>
        <taxon>Magnoliopsida</taxon>
        <taxon>eudicotyledons</taxon>
        <taxon>Gunneridae</taxon>
        <taxon>Pentapetalae</taxon>
        <taxon>rosids</taxon>
        <taxon>fabids</taxon>
        <taxon>Malpighiales</taxon>
        <taxon>Rhizophoraceae</taxon>
        <taxon>Rhizophora</taxon>
    </lineage>
</organism>
<reference evidence="1" key="1">
    <citation type="submission" date="2018-02" db="EMBL/GenBank/DDBJ databases">
        <title>Rhizophora mucronata_Transcriptome.</title>
        <authorList>
            <person name="Meera S.P."/>
            <person name="Sreeshan A."/>
            <person name="Augustine A."/>
        </authorList>
    </citation>
    <scope>NUCLEOTIDE SEQUENCE</scope>
    <source>
        <tissue evidence="1">Leaf</tissue>
    </source>
</reference>
<dbReference type="AlphaFoldDB" id="A0A2P2PR55"/>
<proteinExistence type="predicted"/>
<name>A0A2P2PR55_RHIMU</name>
<evidence type="ECO:0000313" key="1">
    <source>
        <dbReference type="EMBL" id="MBX57119.1"/>
    </source>
</evidence>